<protein>
    <recommendedName>
        <fullName evidence="3">C-type lectin domain-containing protein</fullName>
    </recommendedName>
</protein>
<evidence type="ECO:0000313" key="5">
    <source>
        <dbReference type="Proteomes" id="UP001374579"/>
    </source>
</evidence>
<dbReference type="InterPro" id="IPR016186">
    <property type="entry name" value="C-type_lectin-like/link_sf"/>
</dbReference>
<dbReference type="SUPFAM" id="SSF56436">
    <property type="entry name" value="C-type lectin-like"/>
    <property type="match status" value="1"/>
</dbReference>
<dbReference type="Gene3D" id="3.10.100.10">
    <property type="entry name" value="Mannose-Binding Protein A, subunit A"/>
    <property type="match status" value="1"/>
</dbReference>
<evidence type="ECO:0000313" key="4">
    <source>
        <dbReference type="EMBL" id="KAK7102715.1"/>
    </source>
</evidence>
<dbReference type="PROSITE" id="PS50041">
    <property type="entry name" value="C_TYPE_LECTIN_2"/>
    <property type="match status" value="1"/>
</dbReference>
<dbReference type="InterPro" id="IPR001304">
    <property type="entry name" value="C-type_lectin-like"/>
</dbReference>
<dbReference type="Proteomes" id="UP001374579">
    <property type="component" value="Unassembled WGS sequence"/>
</dbReference>
<dbReference type="PROSITE" id="PS00615">
    <property type="entry name" value="C_TYPE_LECTIN_1"/>
    <property type="match status" value="1"/>
</dbReference>
<evidence type="ECO:0000259" key="3">
    <source>
        <dbReference type="PROSITE" id="PS50041"/>
    </source>
</evidence>
<sequence length="324" mass="36144">MCERFSYDKNLKCCYLSPQLVNSGSDSGSQVHFYKHGDTKNNMNTAAPLELTTVGQSPTGVTNVEETTHANSPGHSTRIEDTTYASSLEHTTGFEDTTNASSPEDTTEFEDTTFASSPEHTTEFEDTTYASSPEDITYAQGPTTWFEETTHASSPEETTQFEETTTAETLGTTALNHIAVPCTGFPEYWFLPGGEDTCVRIFDTDRLEWTDTRTVCDGEGARLLRIENPLKRDRFRDVLYELGKVGDDYWVDATDAAVGTVFYWGDGTLTEDAVNPSLFMDGQPDNGGGQPWTEDCLVLRQDLFLMDEQCNTIHFFVCERVLQF</sequence>
<gene>
    <name evidence="4" type="ORF">V1264_020897</name>
</gene>
<keyword evidence="1" id="KW-1015">Disulfide bond</keyword>
<comment type="caution">
    <text evidence="4">The sequence shown here is derived from an EMBL/GenBank/DDBJ whole genome shotgun (WGS) entry which is preliminary data.</text>
</comment>
<proteinExistence type="predicted"/>
<dbReference type="InterPro" id="IPR018378">
    <property type="entry name" value="C-type_lectin_CS"/>
</dbReference>
<dbReference type="AlphaFoldDB" id="A0AAN9BG55"/>
<feature type="region of interest" description="Disordered" evidence="2">
    <location>
        <begin position="54"/>
        <end position="79"/>
    </location>
</feature>
<organism evidence="4 5">
    <name type="scientific">Littorina saxatilis</name>
    <dbReference type="NCBI Taxonomy" id="31220"/>
    <lineage>
        <taxon>Eukaryota</taxon>
        <taxon>Metazoa</taxon>
        <taxon>Spiralia</taxon>
        <taxon>Lophotrochozoa</taxon>
        <taxon>Mollusca</taxon>
        <taxon>Gastropoda</taxon>
        <taxon>Caenogastropoda</taxon>
        <taxon>Littorinimorpha</taxon>
        <taxon>Littorinoidea</taxon>
        <taxon>Littorinidae</taxon>
        <taxon>Littorina</taxon>
    </lineage>
</organism>
<evidence type="ECO:0000256" key="1">
    <source>
        <dbReference type="ARBA" id="ARBA00023157"/>
    </source>
</evidence>
<dbReference type="SMART" id="SM00034">
    <property type="entry name" value="CLECT"/>
    <property type="match status" value="1"/>
</dbReference>
<reference evidence="4 5" key="1">
    <citation type="submission" date="2024-02" db="EMBL/GenBank/DDBJ databases">
        <title>Chromosome-scale genome assembly of the rough periwinkle Littorina saxatilis.</title>
        <authorList>
            <person name="De Jode A."/>
            <person name="Faria R."/>
            <person name="Formenti G."/>
            <person name="Sims Y."/>
            <person name="Smith T.P."/>
            <person name="Tracey A."/>
            <person name="Wood J.M.D."/>
            <person name="Zagrodzka Z.B."/>
            <person name="Johannesson K."/>
            <person name="Butlin R.K."/>
            <person name="Leder E.H."/>
        </authorList>
    </citation>
    <scope>NUCLEOTIDE SEQUENCE [LARGE SCALE GENOMIC DNA]</scope>
    <source>
        <strain evidence="4">Snail1</strain>
        <tissue evidence="4">Muscle</tissue>
    </source>
</reference>
<feature type="domain" description="C-type lectin" evidence="3">
    <location>
        <begin position="194"/>
        <end position="319"/>
    </location>
</feature>
<accession>A0AAN9BG55</accession>
<dbReference type="EMBL" id="JBAMIC010000010">
    <property type="protein sequence ID" value="KAK7102715.1"/>
    <property type="molecule type" value="Genomic_DNA"/>
</dbReference>
<keyword evidence="5" id="KW-1185">Reference proteome</keyword>
<dbReference type="InterPro" id="IPR016187">
    <property type="entry name" value="CTDL_fold"/>
</dbReference>
<dbReference type="Pfam" id="PF00059">
    <property type="entry name" value="Lectin_C"/>
    <property type="match status" value="1"/>
</dbReference>
<feature type="compositionally biased region" description="Polar residues" evidence="2">
    <location>
        <begin position="92"/>
        <end position="103"/>
    </location>
</feature>
<feature type="compositionally biased region" description="Polar residues" evidence="2">
    <location>
        <begin position="54"/>
        <end position="75"/>
    </location>
</feature>
<evidence type="ECO:0000256" key="2">
    <source>
        <dbReference type="SAM" id="MobiDB-lite"/>
    </source>
</evidence>
<dbReference type="CDD" id="cd00037">
    <property type="entry name" value="CLECT"/>
    <property type="match status" value="1"/>
</dbReference>
<feature type="region of interest" description="Disordered" evidence="2">
    <location>
        <begin position="92"/>
        <end position="128"/>
    </location>
</feature>
<name>A0AAN9BG55_9CAEN</name>